<dbReference type="Gene3D" id="2.130.10.10">
    <property type="entry name" value="YVTN repeat-like/Quinoprotein amine dehydrogenase"/>
    <property type="match status" value="1"/>
</dbReference>
<dbReference type="SUPFAM" id="SSF110296">
    <property type="entry name" value="Oligoxyloglucan reducing end-specific cellobiohydrolase"/>
    <property type="match status" value="1"/>
</dbReference>
<protein>
    <recommendedName>
        <fullName evidence="4">Glycosyl hydrolase</fullName>
    </recommendedName>
</protein>
<keyword evidence="3" id="KW-1185">Reference proteome</keyword>
<sequence>MIAEPTEPWMNNVHETLNRYTVRFFTGSFEQDLTKRFEQFGQNATWWVSPDWKVIYIATEWTDYKQGNGPDGYGVTLHKLWKSTDGGMTWRRLAWPEVNNIGQLSFLDADRGYAIGWGPRIWRTADGGEHWEEVKAPALAYEVDSERTRAAQMSARADVRPIKGTRFELTAASLEKNGVLFFAFFSPEPYRGQKAVSLVYALRWEDPADIFARADEPRGPEIVIPEATVVDVLWVRGGERGPRGNALYLLTEQGLPHNHDIPHDTDRARPAGVWRWTGERATHLKTFDDDIRPDALYVGKDGLLLIDASSSRNEHDIALVSRDGGESWTRQDEGPGAAGGHFENGGTTKWRYFGYSLLSREIH</sequence>
<feature type="compositionally biased region" description="Basic and acidic residues" evidence="1">
    <location>
        <begin position="323"/>
        <end position="333"/>
    </location>
</feature>
<proteinExistence type="predicted"/>
<organism evidence="2 3">
    <name type="scientific">Cupriavidus malaysiensis</name>
    <dbReference type="NCBI Taxonomy" id="367825"/>
    <lineage>
        <taxon>Bacteria</taxon>
        <taxon>Pseudomonadati</taxon>
        <taxon>Pseudomonadota</taxon>
        <taxon>Betaproteobacteria</taxon>
        <taxon>Burkholderiales</taxon>
        <taxon>Burkholderiaceae</taxon>
        <taxon>Cupriavidus</taxon>
    </lineage>
</organism>
<dbReference type="InterPro" id="IPR015943">
    <property type="entry name" value="WD40/YVTN_repeat-like_dom_sf"/>
</dbReference>
<evidence type="ECO:0000313" key="2">
    <source>
        <dbReference type="EMBL" id="AOZ06170.1"/>
    </source>
</evidence>
<accession>A0ABM6F3Z2</accession>
<evidence type="ECO:0000313" key="3">
    <source>
        <dbReference type="Proteomes" id="UP000177515"/>
    </source>
</evidence>
<dbReference type="Proteomes" id="UP000177515">
    <property type="component" value="Chromosome 1"/>
</dbReference>
<evidence type="ECO:0000256" key="1">
    <source>
        <dbReference type="SAM" id="MobiDB-lite"/>
    </source>
</evidence>
<name>A0ABM6F3Z2_9BURK</name>
<feature type="region of interest" description="Disordered" evidence="1">
    <location>
        <begin position="323"/>
        <end position="343"/>
    </location>
</feature>
<reference evidence="2 3" key="1">
    <citation type="submission" date="2016-10" db="EMBL/GenBank/DDBJ databases">
        <title>Complete genome sequences of three Cupriavidus strains isolated from various Malaysian environments.</title>
        <authorList>
            <person name="Abdullah A.A.-A."/>
            <person name="Shafie N.A.H."/>
            <person name="Lau N.S."/>
        </authorList>
    </citation>
    <scope>NUCLEOTIDE SEQUENCE [LARGE SCALE GENOMIC DNA]</scope>
    <source>
        <strain evidence="2 3">USMAA1020</strain>
    </source>
</reference>
<evidence type="ECO:0008006" key="4">
    <source>
        <dbReference type="Google" id="ProtNLM"/>
    </source>
</evidence>
<gene>
    <name evidence="2" type="ORF">BKK80_10235</name>
</gene>
<dbReference type="EMBL" id="CP017754">
    <property type="protein sequence ID" value="AOZ06170.1"/>
    <property type="molecule type" value="Genomic_DNA"/>
</dbReference>